<evidence type="ECO:0000256" key="1">
    <source>
        <dbReference type="SAM" id="MobiDB-lite"/>
    </source>
</evidence>
<dbReference type="EC" id="3.4.13.19" evidence="2"/>
<name>A0A3B1DXG2_9ZZZZ</name>
<dbReference type="EMBL" id="UOGK01000090">
    <property type="protein sequence ID" value="VAX36995.1"/>
    <property type="molecule type" value="Genomic_DNA"/>
</dbReference>
<dbReference type="PANTHER" id="PTHR10443">
    <property type="entry name" value="MICROSOMAL DIPEPTIDASE"/>
    <property type="match status" value="1"/>
</dbReference>
<evidence type="ECO:0000313" key="2">
    <source>
        <dbReference type="EMBL" id="VAX36995.1"/>
    </source>
</evidence>
<dbReference type="GO" id="GO:0070573">
    <property type="term" value="F:metallodipeptidase activity"/>
    <property type="evidence" value="ECO:0007669"/>
    <property type="project" value="InterPro"/>
</dbReference>
<dbReference type="SUPFAM" id="SSF51556">
    <property type="entry name" value="Metallo-dependent hydrolases"/>
    <property type="match status" value="1"/>
</dbReference>
<keyword evidence="2" id="KW-0645">Protease</keyword>
<keyword evidence="2" id="KW-0378">Hydrolase</keyword>
<dbReference type="InterPro" id="IPR008257">
    <property type="entry name" value="Pept_M19"/>
</dbReference>
<dbReference type="InterPro" id="IPR032466">
    <property type="entry name" value="Metal_Hydrolase"/>
</dbReference>
<dbReference type="PANTHER" id="PTHR10443:SF12">
    <property type="entry name" value="DIPEPTIDASE"/>
    <property type="match status" value="1"/>
</dbReference>
<dbReference type="Pfam" id="PF01244">
    <property type="entry name" value="Peptidase_M19"/>
    <property type="match status" value="1"/>
</dbReference>
<keyword evidence="2" id="KW-0224">Dipeptidase</keyword>
<proteinExistence type="predicted"/>
<dbReference type="PROSITE" id="PS51365">
    <property type="entry name" value="RENAL_DIPEPTIDASE_2"/>
    <property type="match status" value="1"/>
</dbReference>
<reference evidence="2" key="1">
    <citation type="submission" date="2018-06" db="EMBL/GenBank/DDBJ databases">
        <authorList>
            <person name="Zhirakovskaya E."/>
        </authorList>
    </citation>
    <scope>NUCLEOTIDE SEQUENCE</scope>
</reference>
<dbReference type="AlphaFoldDB" id="A0A3B1DXG2"/>
<gene>
    <name evidence="2" type="ORF">MNBD_PLANCTO03-950</name>
</gene>
<feature type="non-terminal residue" evidence="2">
    <location>
        <position position="1"/>
    </location>
</feature>
<dbReference type="GO" id="GO:0006508">
    <property type="term" value="P:proteolysis"/>
    <property type="evidence" value="ECO:0007669"/>
    <property type="project" value="InterPro"/>
</dbReference>
<protein>
    <submittedName>
        <fullName evidence="2">Microsomal dipeptidase</fullName>
        <ecNumber evidence="2">3.4.13.19</ecNumber>
    </submittedName>
</protein>
<organism evidence="2">
    <name type="scientific">hydrothermal vent metagenome</name>
    <dbReference type="NCBI Taxonomy" id="652676"/>
    <lineage>
        <taxon>unclassified sequences</taxon>
        <taxon>metagenomes</taxon>
        <taxon>ecological metagenomes</taxon>
    </lineage>
</organism>
<dbReference type="Gene3D" id="3.20.20.140">
    <property type="entry name" value="Metal-dependent hydrolases"/>
    <property type="match status" value="1"/>
</dbReference>
<sequence length="285" mass="30609">GVIALMGGRCGAGFQPAPGSEGLQAGSPQRTLVQAGSPHHNLAASGDAPLLLGILMECADPIETPDQLEEWVEGGVIAVGMAWWRGSRYAAGNGTNHKNDCGLTDLGRELATRMDGLGVVHDLSHLSQRATDDLLEHTDTTVIASHSNCRALLDGEANPDWQRHLSDETIAEIGRRGGMVGLNLVRNFIKTGLDRHSTNDRPTINETIAHVEHVCSVMGHRRGIGLGSDMDGGITANDLPKGINSPSDLQKLGEGLRAHRWNETEIRGFAWENWTRFWAGDPSLA</sequence>
<feature type="region of interest" description="Disordered" evidence="1">
    <location>
        <begin position="16"/>
        <end position="38"/>
    </location>
</feature>
<accession>A0A3B1DXG2</accession>